<feature type="region of interest" description="Disordered" evidence="1">
    <location>
        <begin position="64"/>
        <end position="87"/>
    </location>
</feature>
<keyword evidence="3" id="KW-1185">Reference proteome</keyword>
<gene>
    <name evidence="2" type="ORF">EYF80_055999</name>
</gene>
<name>A0A4Z2EZ26_9TELE</name>
<dbReference type="AlphaFoldDB" id="A0A4Z2EZ26"/>
<protein>
    <submittedName>
        <fullName evidence="2">Uncharacterized protein</fullName>
    </submittedName>
</protein>
<dbReference type="EMBL" id="SRLO01002114">
    <property type="protein sequence ID" value="TNN33840.1"/>
    <property type="molecule type" value="Genomic_DNA"/>
</dbReference>
<dbReference type="Proteomes" id="UP000314294">
    <property type="component" value="Unassembled WGS sequence"/>
</dbReference>
<evidence type="ECO:0000256" key="1">
    <source>
        <dbReference type="SAM" id="MobiDB-lite"/>
    </source>
</evidence>
<evidence type="ECO:0000313" key="2">
    <source>
        <dbReference type="EMBL" id="TNN33840.1"/>
    </source>
</evidence>
<proteinExistence type="predicted"/>
<reference evidence="2 3" key="1">
    <citation type="submission" date="2019-03" db="EMBL/GenBank/DDBJ databases">
        <title>First draft genome of Liparis tanakae, snailfish: a comprehensive survey of snailfish specific genes.</title>
        <authorList>
            <person name="Kim W."/>
            <person name="Song I."/>
            <person name="Jeong J.-H."/>
            <person name="Kim D."/>
            <person name="Kim S."/>
            <person name="Ryu S."/>
            <person name="Song J.Y."/>
            <person name="Lee S.K."/>
        </authorList>
    </citation>
    <scope>NUCLEOTIDE SEQUENCE [LARGE SCALE GENOMIC DNA]</scope>
    <source>
        <tissue evidence="2">Muscle</tissue>
    </source>
</reference>
<accession>A0A4Z2EZ26</accession>
<comment type="caution">
    <text evidence="2">The sequence shown here is derived from an EMBL/GenBank/DDBJ whole genome shotgun (WGS) entry which is preliminary data.</text>
</comment>
<sequence>MEVGERGPPLAVARQVLGLGLRRQGPHLAAAAPVQRVLLRVGHAEGGGAQLRQGLARLAGSPLQPLGSLIPPVSAEREEEEEGKKKNWLPGELDLLFEAAEMKHVTRRGRGGEGMTPPFTTRHLVGGPLRQPAPPFPGGVITNGRVWVKGFSGLPLAKNGQKTNP</sequence>
<evidence type="ECO:0000313" key="3">
    <source>
        <dbReference type="Proteomes" id="UP000314294"/>
    </source>
</evidence>
<organism evidence="2 3">
    <name type="scientific">Liparis tanakae</name>
    <name type="common">Tanaka's snailfish</name>
    <dbReference type="NCBI Taxonomy" id="230148"/>
    <lineage>
        <taxon>Eukaryota</taxon>
        <taxon>Metazoa</taxon>
        <taxon>Chordata</taxon>
        <taxon>Craniata</taxon>
        <taxon>Vertebrata</taxon>
        <taxon>Euteleostomi</taxon>
        <taxon>Actinopterygii</taxon>
        <taxon>Neopterygii</taxon>
        <taxon>Teleostei</taxon>
        <taxon>Neoteleostei</taxon>
        <taxon>Acanthomorphata</taxon>
        <taxon>Eupercaria</taxon>
        <taxon>Perciformes</taxon>
        <taxon>Cottioidei</taxon>
        <taxon>Cottales</taxon>
        <taxon>Liparidae</taxon>
        <taxon>Liparis</taxon>
    </lineage>
</organism>